<keyword evidence="2" id="KW-1185">Reference proteome</keyword>
<comment type="caution">
    <text evidence="1">The sequence shown here is derived from an EMBL/GenBank/DDBJ whole genome shotgun (WGS) entry which is preliminary data.</text>
</comment>
<reference evidence="1 2" key="1">
    <citation type="journal article" date="2019" name="Sci. Rep.">
        <title>Orb-weaving spider Araneus ventricosus genome elucidates the spidroin gene catalogue.</title>
        <authorList>
            <person name="Kono N."/>
            <person name="Nakamura H."/>
            <person name="Ohtoshi R."/>
            <person name="Moran D.A.P."/>
            <person name="Shinohara A."/>
            <person name="Yoshida Y."/>
            <person name="Fujiwara M."/>
            <person name="Mori M."/>
            <person name="Tomita M."/>
            <person name="Arakawa K."/>
        </authorList>
    </citation>
    <scope>NUCLEOTIDE SEQUENCE [LARGE SCALE GENOMIC DNA]</scope>
</reference>
<proteinExistence type="predicted"/>
<name>A0A4Y2SMM2_ARAVE</name>
<dbReference type="AlphaFoldDB" id="A0A4Y2SMM2"/>
<dbReference type="Proteomes" id="UP000499080">
    <property type="component" value="Unassembled WGS sequence"/>
</dbReference>
<evidence type="ECO:0000313" key="1">
    <source>
        <dbReference type="EMBL" id="GBN88620.1"/>
    </source>
</evidence>
<organism evidence="1 2">
    <name type="scientific">Araneus ventricosus</name>
    <name type="common">Orbweaver spider</name>
    <name type="synonym">Epeira ventricosa</name>
    <dbReference type="NCBI Taxonomy" id="182803"/>
    <lineage>
        <taxon>Eukaryota</taxon>
        <taxon>Metazoa</taxon>
        <taxon>Ecdysozoa</taxon>
        <taxon>Arthropoda</taxon>
        <taxon>Chelicerata</taxon>
        <taxon>Arachnida</taxon>
        <taxon>Araneae</taxon>
        <taxon>Araneomorphae</taxon>
        <taxon>Entelegynae</taxon>
        <taxon>Araneoidea</taxon>
        <taxon>Araneidae</taxon>
        <taxon>Araneus</taxon>
    </lineage>
</organism>
<dbReference type="EMBL" id="BGPR01022376">
    <property type="protein sequence ID" value="GBN88620.1"/>
    <property type="molecule type" value="Genomic_DNA"/>
</dbReference>
<evidence type="ECO:0000313" key="2">
    <source>
        <dbReference type="Proteomes" id="UP000499080"/>
    </source>
</evidence>
<protein>
    <submittedName>
        <fullName evidence="1">Uncharacterized protein</fullName>
    </submittedName>
</protein>
<gene>
    <name evidence="1" type="ORF">AVEN_177547_1</name>
</gene>
<accession>A0A4Y2SMM2</accession>
<sequence>MGSNLVSDCCHDDDHSIYSSCPRLLTFKGNLRCGLKRTWNADAKVVSISHLTCITNNSSSKRIADLVNNSEFEKEHSASGSKDQKLLIRFHRSSAMDVTSMHAMSTIVVQISYFWRDIRKRVGYRLTTVQNYNLLSKIALI</sequence>